<name>A0A2G3A9H9_CAPAN</name>
<reference evidence="5 6" key="1">
    <citation type="journal article" date="2014" name="Nat. Genet.">
        <title>Genome sequence of the hot pepper provides insights into the evolution of pungency in Capsicum species.</title>
        <authorList>
            <person name="Kim S."/>
            <person name="Park M."/>
            <person name="Yeom S.I."/>
            <person name="Kim Y.M."/>
            <person name="Lee J.M."/>
            <person name="Lee H.A."/>
            <person name="Seo E."/>
            <person name="Choi J."/>
            <person name="Cheong K."/>
            <person name="Kim K.T."/>
            <person name="Jung K."/>
            <person name="Lee G.W."/>
            <person name="Oh S.K."/>
            <person name="Bae C."/>
            <person name="Kim S.B."/>
            <person name="Lee H.Y."/>
            <person name="Kim S.Y."/>
            <person name="Kim M.S."/>
            <person name="Kang B.C."/>
            <person name="Jo Y.D."/>
            <person name="Yang H.B."/>
            <person name="Jeong H.J."/>
            <person name="Kang W.H."/>
            <person name="Kwon J.K."/>
            <person name="Shin C."/>
            <person name="Lim J.Y."/>
            <person name="Park J.H."/>
            <person name="Huh J.H."/>
            <person name="Kim J.S."/>
            <person name="Kim B.D."/>
            <person name="Cohen O."/>
            <person name="Paran I."/>
            <person name="Suh M.C."/>
            <person name="Lee S.B."/>
            <person name="Kim Y.K."/>
            <person name="Shin Y."/>
            <person name="Noh S.J."/>
            <person name="Park J."/>
            <person name="Seo Y.S."/>
            <person name="Kwon S.Y."/>
            <person name="Kim H.A."/>
            <person name="Park J.M."/>
            <person name="Kim H.J."/>
            <person name="Choi S.B."/>
            <person name="Bosland P.W."/>
            <person name="Reeves G."/>
            <person name="Jo S.H."/>
            <person name="Lee B.W."/>
            <person name="Cho H.T."/>
            <person name="Choi H.S."/>
            <person name="Lee M.S."/>
            <person name="Yu Y."/>
            <person name="Do Choi Y."/>
            <person name="Park B.S."/>
            <person name="van Deynze A."/>
            <person name="Ashrafi H."/>
            <person name="Hill T."/>
            <person name="Kim W.T."/>
            <person name="Pai H.S."/>
            <person name="Ahn H.K."/>
            <person name="Yeam I."/>
            <person name="Giovannoni J.J."/>
            <person name="Rose J.K."/>
            <person name="Sorensen I."/>
            <person name="Lee S.J."/>
            <person name="Kim R.W."/>
            <person name="Choi I.Y."/>
            <person name="Choi B.S."/>
            <person name="Lim J.S."/>
            <person name="Lee Y.H."/>
            <person name="Choi D."/>
        </authorList>
    </citation>
    <scope>NUCLEOTIDE SEQUENCE [LARGE SCALE GENOMIC DNA]</scope>
    <source>
        <strain evidence="6">cv. CM334</strain>
    </source>
</reference>
<evidence type="ECO:0000256" key="1">
    <source>
        <dbReference type="ARBA" id="ARBA00022723"/>
    </source>
</evidence>
<keyword evidence="6" id="KW-1185">Reference proteome</keyword>
<dbReference type="SMART" id="SM00575">
    <property type="entry name" value="ZnF_PMZ"/>
    <property type="match status" value="1"/>
</dbReference>
<evidence type="ECO:0000259" key="4">
    <source>
        <dbReference type="SMART" id="SM00575"/>
    </source>
</evidence>
<dbReference type="EMBL" id="AYRZ02000002">
    <property type="protein sequence ID" value="PHT90906.1"/>
    <property type="molecule type" value="Genomic_DNA"/>
</dbReference>
<organism evidence="5 6">
    <name type="scientific">Capsicum annuum</name>
    <name type="common">Capsicum pepper</name>
    <dbReference type="NCBI Taxonomy" id="4072"/>
    <lineage>
        <taxon>Eukaryota</taxon>
        <taxon>Viridiplantae</taxon>
        <taxon>Streptophyta</taxon>
        <taxon>Embryophyta</taxon>
        <taxon>Tracheophyta</taxon>
        <taxon>Spermatophyta</taxon>
        <taxon>Magnoliopsida</taxon>
        <taxon>eudicotyledons</taxon>
        <taxon>Gunneridae</taxon>
        <taxon>Pentapetalae</taxon>
        <taxon>asterids</taxon>
        <taxon>lamiids</taxon>
        <taxon>Solanales</taxon>
        <taxon>Solanaceae</taxon>
        <taxon>Solanoideae</taxon>
        <taxon>Capsiceae</taxon>
        <taxon>Capsicum</taxon>
    </lineage>
</organism>
<evidence type="ECO:0000313" key="5">
    <source>
        <dbReference type="EMBL" id="PHT90906.1"/>
    </source>
</evidence>
<evidence type="ECO:0000313" key="6">
    <source>
        <dbReference type="Proteomes" id="UP000222542"/>
    </source>
</evidence>
<proteinExistence type="predicted"/>
<keyword evidence="3" id="KW-0862">Zinc</keyword>
<protein>
    <recommendedName>
        <fullName evidence="4">Zinc finger PMZ-type domain-containing protein</fullName>
    </recommendedName>
</protein>
<gene>
    <name evidence="5" type="ORF">T459_06019</name>
</gene>
<keyword evidence="2" id="KW-0863">Zinc-finger</keyword>
<reference evidence="5 6" key="2">
    <citation type="journal article" date="2017" name="Genome Biol.">
        <title>New reference genome sequences of hot pepper reveal the massive evolution of plant disease-resistance genes by retroduplication.</title>
        <authorList>
            <person name="Kim S."/>
            <person name="Park J."/>
            <person name="Yeom S.I."/>
            <person name="Kim Y.M."/>
            <person name="Seo E."/>
            <person name="Kim K.T."/>
            <person name="Kim M.S."/>
            <person name="Lee J.M."/>
            <person name="Cheong K."/>
            <person name="Shin H.S."/>
            <person name="Kim S.B."/>
            <person name="Han K."/>
            <person name="Lee J."/>
            <person name="Park M."/>
            <person name="Lee H.A."/>
            <person name="Lee H.Y."/>
            <person name="Lee Y."/>
            <person name="Oh S."/>
            <person name="Lee J.H."/>
            <person name="Choi E."/>
            <person name="Choi E."/>
            <person name="Lee S.E."/>
            <person name="Jeon J."/>
            <person name="Kim H."/>
            <person name="Choi G."/>
            <person name="Song H."/>
            <person name="Lee J."/>
            <person name="Lee S.C."/>
            <person name="Kwon J.K."/>
            <person name="Lee H.Y."/>
            <person name="Koo N."/>
            <person name="Hong Y."/>
            <person name="Kim R.W."/>
            <person name="Kang W.H."/>
            <person name="Huh J.H."/>
            <person name="Kang B.C."/>
            <person name="Yang T.J."/>
            <person name="Lee Y.H."/>
            <person name="Bennetzen J.L."/>
            <person name="Choi D."/>
        </authorList>
    </citation>
    <scope>NUCLEOTIDE SEQUENCE [LARGE SCALE GENOMIC DNA]</scope>
    <source>
        <strain evidence="6">cv. CM334</strain>
    </source>
</reference>
<evidence type="ECO:0000256" key="2">
    <source>
        <dbReference type="ARBA" id="ARBA00022771"/>
    </source>
</evidence>
<dbReference type="InterPro" id="IPR007527">
    <property type="entry name" value="Znf_SWIM"/>
</dbReference>
<dbReference type="InterPro" id="IPR006564">
    <property type="entry name" value="Znf_PMZ"/>
</dbReference>
<comment type="caution">
    <text evidence="5">The sequence shown here is derived from an EMBL/GenBank/DDBJ whole genome shotgun (WGS) entry which is preliminary data.</text>
</comment>
<keyword evidence="1" id="KW-0479">Metal-binding</keyword>
<dbReference type="AlphaFoldDB" id="A0A2G3A9H9"/>
<accession>A0A2G3A9H9</accession>
<feature type="domain" description="Zinc finger PMZ-type" evidence="4">
    <location>
        <begin position="15"/>
        <end position="42"/>
    </location>
</feature>
<dbReference type="Pfam" id="PF04434">
    <property type="entry name" value="SWIM"/>
    <property type="match status" value="1"/>
</dbReference>
<dbReference type="GO" id="GO:0008270">
    <property type="term" value="F:zinc ion binding"/>
    <property type="evidence" value="ECO:0007669"/>
    <property type="project" value="UniProtKB-KW"/>
</dbReference>
<dbReference type="Gramene" id="PHT90906">
    <property type="protein sequence ID" value="PHT90906"/>
    <property type="gene ID" value="T459_06019"/>
</dbReference>
<evidence type="ECO:0000256" key="3">
    <source>
        <dbReference type="ARBA" id="ARBA00022833"/>
    </source>
</evidence>
<dbReference type="Proteomes" id="UP000222542">
    <property type="component" value="Unassembled WGS sequence"/>
</dbReference>
<sequence length="86" mass="9571">MFGNGVTAKVNLLKRNCSCQKFNLVKIPCERATAALRANYGDGEGYGNSIYDYSSPIYKAESYLLAYSKAIKLSLRRPNGLCHRNC</sequence>